<dbReference type="EMBL" id="CABVMM010000006">
    <property type="protein sequence ID" value="VVV00591.1"/>
    <property type="molecule type" value="Genomic_DNA"/>
</dbReference>
<proteinExistence type="predicted"/>
<evidence type="ECO:0000313" key="2">
    <source>
        <dbReference type="Proteomes" id="UP000356253"/>
    </source>
</evidence>
<comment type="caution">
    <text evidence="1">The sequence shown here is derived from an EMBL/GenBank/DDBJ whole genome shotgun (WGS) entry which is preliminary data.</text>
</comment>
<protein>
    <submittedName>
        <fullName evidence="1">Uncharacterized protein</fullName>
    </submittedName>
</protein>
<keyword evidence="2" id="KW-1185">Reference proteome</keyword>
<accession>A0AC61Y858</accession>
<evidence type="ECO:0000313" key="1">
    <source>
        <dbReference type="EMBL" id="VVV00591.1"/>
    </source>
</evidence>
<reference evidence="1" key="1">
    <citation type="submission" date="2019-09" db="EMBL/GenBank/DDBJ databases">
        <authorList>
            <person name="Rodrigo-Torres L."/>
            <person name="Arahal R. D."/>
            <person name="Lucena T."/>
        </authorList>
    </citation>
    <scope>NUCLEOTIDE SEQUENCE</scope>
    <source>
        <strain evidence="1">ISS653</strain>
    </source>
</reference>
<organism evidence="1 2">
    <name type="scientific">Mesonia oceanica</name>
    <dbReference type="NCBI Taxonomy" id="2687242"/>
    <lineage>
        <taxon>Bacteria</taxon>
        <taxon>Pseudomonadati</taxon>
        <taxon>Bacteroidota</taxon>
        <taxon>Flavobacteriia</taxon>
        <taxon>Flavobacteriales</taxon>
        <taxon>Flavobacteriaceae</taxon>
        <taxon>Mesonia</taxon>
    </lineage>
</organism>
<name>A0AC61Y858_9FLAO</name>
<dbReference type="Proteomes" id="UP000356253">
    <property type="component" value="Unassembled WGS sequence"/>
</dbReference>
<sequence length="1289" mass="147058">MKKLYFFLSFLLISFFVSAQNEPFITTWEVEGNNLSITIPTEGEGYNYTVDFGDGTVVNNQTGDATHTYDSAGVYTVSIYGDFPRIHFPSSFLSSEKLKFVEQWGDIEWTSMERAFKDCKYLQINATDSPDLTQVTNLSSMFEHCENLNSNINDWDVSNVTNFNSMFERAYKFNQPLDNWNVSDAVAMEEMFFGAHKFNQPLNSWNVSNVESFNSMFAHAYKFNQPLNNWDISSVTNLDDMFLFAYEFNQPLDNWDVSNVIYMSSMFNGARKFNQDISNWNFNSEIYDFGSFLGGALMFDVNNFEALLQRFIDLDLQNFSLYANGVFYCDEVAYNVLNNDMGWYIEAETITNCGNFPEAAFVTRWNIDIDENDNVTINSLGDDYNYNIDFGDGTSQSGITGDITHTYTDSGFYRIIITGEFPRFEISDSRLIGIDNWGAIEWQSMENAFLGNESNILIYANDTPDLSQVTSLSGMFKDCENFNSNINDWDVSNVNNFDYMFNGANSFDQPLNNWNVNNAITMEEMFYVASSFNQPLSDWDVSNVSNMDSMFYVASSFNQSLNDWNVSNVEDMSRMFKSAMSFNQPLDQWNVSNVENMSNMFDRAMSFNQPLNDWDVSNVTNMNFMFIDAVSFNQPLNNWDVSSVTSMREMFRAGLDGSNFNQPLEDWDVSNVIDMSGMFNRALAFNQPLEDWDVSNVTDMNYMFRGAISFNQPLNQWNVSNVQNMFSMFSGAISFNQPLNNWDVSNVVGFNNGDGFGSMFYEAESFNQSLYEWEFNVSDLYGFLTRTNLDIVNYDLLLQNLSNSNLQNGTLGAEDLKYCNESVRQYLIDEMGWNIIGDMFSEECNAITGYIKYDSDDNGCDDNDFPFNNQMIFISNENYNFITFSNDGIYNIGLVDNEFEISLINLPDFLEASPESSEIIFTEANQTIQQNFCLTATQTVEDLNITLLPVSQARPGFEGDYRLVIENMGTQTVSLANVSLLFDDTKQSFVVATPAESSSSTNELNFEVNDLSPFNQQVFNFTMQTFQPPTVNGDDILAFTATVTPNTNDYTPEDNTFDYDQVVVNSYDPNDKQILQGDEVHIDDADQYLDYLIRFQNTGTASAINVRVVDTLHPNLDYSSIRPVNASDDYRVEITDGNHVEFIFEDINLPDENSDEPGSHGFIAYKIKPKENVAVGDFVTGDAQIYFDFNEPIITNMVSTQFVEDLSVNEYDKSRTISIYPNPTTGILNIQKNTTLELNEINIYNLQGKRLLNFSENLEKLTIENLSAGIYLLQIQTNQGVINKQLIKN</sequence>
<gene>
    <name evidence="1" type="ORF">FVB9532_01863</name>
</gene>